<organism evidence="1 2">
    <name type="scientific">Halomicrobium zhouii</name>
    <dbReference type="NCBI Taxonomy" id="767519"/>
    <lineage>
        <taxon>Archaea</taxon>
        <taxon>Methanobacteriati</taxon>
        <taxon>Methanobacteriota</taxon>
        <taxon>Stenosarchaea group</taxon>
        <taxon>Halobacteria</taxon>
        <taxon>Halobacteriales</taxon>
        <taxon>Haloarculaceae</taxon>
        <taxon>Halomicrobium</taxon>
    </lineage>
</organism>
<name>A0A1I6KLC1_9EURY</name>
<accession>A0A1I6KLC1</accession>
<dbReference type="InterPro" id="IPR055951">
    <property type="entry name" value="DUF7529"/>
</dbReference>
<evidence type="ECO:0000313" key="2">
    <source>
        <dbReference type="Proteomes" id="UP000199062"/>
    </source>
</evidence>
<protein>
    <submittedName>
        <fullName evidence="1">Uncharacterized protein</fullName>
    </submittedName>
</protein>
<dbReference type="RefSeq" id="WP_089814435.1">
    <property type="nucleotide sequence ID" value="NZ_FOZK01000001.1"/>
</dbReference>
<dbReference type="STRING" id="767519.SAMN05216559_0996"/>
<dbReference type="CDD" id="cd01291">
    <property type="entry name" value="PseudoU_synth"/>
    <property type="match status" value="1"/>
</dbReference>
<dbReference type="Pfam" id="PF24373">
    <property type="entry name" value="DUF7529"/>
    <property type="match status" value="1"/>
</dbReference>
<dbReference type="AlphaFoldDB" id="A0A1I6KLC1"/>
<reference evidence="1 2" key="1">
    <citation type="submission" date="2016-10" db="EMBL/GenBank/DDBJ databases">
        <authorList>
            <person name="de Groot N.N."/>
        </authorList>
    </citation>
    <scope>NUCLEOTIDE SEQUENCE [LARGE SCALE GENOMIC DNA]</scope>
    <source>
        <strain evidence="1 2">CGMCC 1.10457</strain>
    </source>
</reference>
<dbReference type="OrthoDB" id="325206at2157"/>
<sequence>MTDAPDIDGESVDEAERLAASSEVHANAWQRTLDDMWALEEEFQDEGWETLVTAAGHTAAVTPSHGKGYWGLTHIVPDSDAEAIGDAVESADFPRYDVYRTLVDGRVFSVTALLDPEAETAVLVSNQFELRRARPLVEHAHEAGHVNTVVRFLDGTVVAQARHDDPGKFFPRYETFGDDEA</sequence>
<evidence type="ECO:0000313" key="1">
    <source>
        <dbReference type="EMBL" id="SFR91996.1"/>
    </source>
</evidence>
<dbReference type="Proteomes" id="UP000199062">
    <property type="component" value="Unassembled WGS sequence"/>
</dbReference>
<dbReference type="EMBL" id="FOZK01000001">
    <property type="protein sequence ID" value="SFR91996.1"/>
    <property type="molecule type" value="Genomic_DNA"/>
</dbReference>
<proteinExistence type="predicted"/>
<keyword evidence="2" id="KW-1185">Reference proteome</keyword>
<gene>
    <name evidence="1" type="ORF">SAMN05216559_0996</name>
</gene>